<gene>
    <name evidence="1" type="ORF">B7712_04125</name>
</gene>
<comment type="caution">
    <text evidence="1">The sequence shown here is derived from an EMBL/GenBank/DDBJ whole genome shotgun (WGS) entry which is preliminary data.</text>
</comment>
<dbReference type="EMBL" id="NCUT01000028">
    <property type="protein sequence ID" value="ORO71850.1"/>
    <property type="molecule type" value="Genomic_DNA"/>
</dbReference>
<proteinExistence type="predicted"/>
<protein>
    <submittedName>
        <fullName evidence="1">Phage tail protein</fullName>
    </submittedName>
</protein>
<sequence>MDITQQFDNYEVTNGQFLEKGQNAVKLGCTGALNIEAETKTITKKCEGKVAREVTSVTKLNGTFTGHMPVGVLRSVFGLSNKDLEAGIYGYGSKSVGAKGALTFDGYDIGREHHKFIAFPNMNWTGGLKFAITNGQEEIAEVEVTFSALVDENGYFYYEAFEDDITKEDVKTKWNKEFTSTLVKKATL</sequence>
<organism evidence="1 2">
    <name type="scientific">Streptococcus oralis subsp. oralis</name>
    <dbReference type="NCBI Taxonomy" id="1891914"/>
    <lineage>
        <taxon>Bacteria</taxon>
        <taxon>Bacillati</taxon>
        <taxon>Bacillota</taxon>
        <taxon>Bacilli</taxon>
        <taxon>Lactobacillales</taxon>
        <taxon>Streptococcaceae</taxon>
        <taxon>Streptococcus</taxon>
    </lineage>
</organism>
<dbReference type="AlphaFoldDB" id="A0A1X1GLE2"/>
<keyword evidence="2" id="KW-1185">Reference proteome</keyword>
<dbReference type="Proteomes" id="UP000193160">
    <property type="component" value="Unassembled WGS sequence"/>
</dbReference>
<accession>A0A1X1GLE2</accession>
<name>A0A1X1GLE2_STROR</name>
<reference evidence="1 2" key="1">
    <citation type="journal article" date="2016" name="Eur. J. Clin. Microbiol. Infect. Dis.">
        <title>Whole genome sequencing as a tool for phylogenetic analysis of clinical strains of Mitis group streptococci.</title>
        <authorList>
            <person name="Rasmussen L.H."/>
            <person name="Dargis R."/>
            <person name="Hojholt K."/>
            <person name="Christensen J.J."/>
            <person name="Skovgaard O."/>
            <person name="Justesen U.S."/>
            <person name="Rosenvinge F.S."/>
            <person name="Moser C."/>
            <person name="Lukjancenko O."/>
            <person name="Rasmussen S."/>
            <person name="Nielsen X.C."/>
        </authorList>
    </citation>
    <scope>NUCLEOTIDE SEQUENCE [LARGE SCALE GENOMIC DNA]</scope>
    <source>
        <strain evidence="1 2">B_007274_11</strain>
    </source>
</reference>
<evidence type="ECO:0000313" key="2">
    <source>
        <dbReference type="Proteomes" id="UP000193160"/>
    </source>
</evidence>
<dbReference type="RefSeq" id="WP_084849357.1">
    <property type="nucleotide sequence ID" value="NZ_NCUI01000025.1"/>
</dbReference>
<evidence type="ECO:0000313" key="1">
    <source>
        <dbReference type="EMBL" id="ORO71850.1"/>
    </source>
</evidence>